<dbReference type="AlphaFoldDB" id="A0A0F8YHQ9"/>
<proteinExistence type="predicted"/>
<gene>
    <name evidence="1" type="ORF">LCGC14_2818680</name>
</gene>
<accession>A0A0F8YHQ9</accession>
<sequence length="243" mass="27984">MAETNPIVVADQEVKEEFDIGVSDDDLVTLINSWEKESEDLSTVLKGIVEQNIAYYRGIQTGVEFLYGKQSKTVENRIFMAVETMIPIVTARPPDIVVIANSENEDAQINAQALQDTLGFHFERLRIQEKSERWNRDLIVKRYAVYKMPWNDKTDDVDLRVVDPRRIRIPRYGTSVHALAFILENVEMSFKQIEDFFGEEAANKVLENSPTQAEGERKIRERNKVITEAWTNEFVAWKVGSVI</sequence>
<reference evidence="1" key="1">
    <citation type="journal article" date="2015" name="Nature">
        <title>Complex archaea that bridge the gap between prokaryotes and eukaryotes.</title>
        <authorList>
            <person name="Spang A."/>
            <person name="Saw J.H."/>
            <person name="Jorgensen S.L."/>
            <person name="Zaremba-Niedzwiedzka K."/>
            <person name="Martijn J."/>
            <person name="Lind A.E."/>
            <person name="van Eijk R."/>
            <person name="Schleper C."/>
            <person name="Guy L."/>
            <person name="Ettema T.J."/>
        </authorList>
    </citation>
    <scope>NUCLEOTIDE SEQUENCE</scope>
</reference>
<feature type="non-terminal residue" evidence="1">
    <location>
        <position position="243"/>
    </location>
</feature>
<name>A0A0F8YHQ9_9ZZZZ</name>
<protein>
    <submittedName>
        <fullName evidence="1">Uncharacterized protein</fullName>
    </submittedName>
</protein>
<dbReference type="EMBL" id="LAZR01053358">
    <property type="protein sequence ID" value="KKK80917.1"/>
    <property type="molecule type" value="Genomic_DNA"/>
</dbReference>
<organism evidence="1">
    <name type="scientific">marine sediment metagenome</name>
    <dbReference type="NCBI Taxonomy" id="412755"/>
    <lineage>
        <taxon>unclassified sequences</taxon>
        <taxon>metagenomes</taxon>
        <taxon>ecological metagenomes</taxon>
    </lineage>
</organism>
<evidence type="ECO:0000313" key="1">
    <source>
        <dbReference type="EMBL" id="KKK80917.1"/>
    </source>
</evidence>
<comment type="caution">
    <text evidence="1">The sequence shown here is derived from an EMBL/GenBank/DDBJ whole genome shotgun (WGS) entry which is preliminary data.</text>
</comment>